<dbReference type="AlphaFoldDB" id="A0A3A8KGD4"/>
<evidence type="ECO:0000313" key="7">
    <source>
        <dbReference type="EMBL" id="RKH07258.1"/>
    </source>
</evidence>
<evidence type="ECO:0000256" key="3">
    <source>
        <dbReference type="ARBA" id="ARBA00022777"/>
    </source>
</evidence>
<dbReference type="Proteomes" id="UP000268313">
    <property type="component" value="Unassembled WGS sequence"/>
</dbReference>
<evidence type="ECO:0000256" key="1">
    <source>
        <dbReference type="ARBA" id="ARBA00022679"/>
    </source>
</evidence>
<evidence type="ECO:0000313" key="8">
    <source>
        <dbReference type="Proteomes" id="UP000268313"/>
    </source>
</evidence>
<feature type="compositionally biased region" description="Low complexity" evidence="5">
    <location>
        <begin position="543"/>
        <end position="552"/>
    </location>
</feature>
<keyword evidence="7" id="KW-0723">Serine/threonine-protein kinase</keyword>
<sequence length="628" mass="65911">MQLGKYQLVRKLASGGMAEVFLAKAAGPRGFEKTLVLKRILPHLAEDEAFVEMFLGEAQLAARLDHPNVVQIFDFGEADGSYFLAMEYIDGPTLRRLIKRSMELKQPLSPAVCAKMVASAAEGLAFAHELADPETGAPLGLVHRDISPENVLVSRQGTVKVVDFGIAKVAGQSHRTATGVVKGKVAYMPPEQLQAKGMDGRVDVYALGIVLYELLTGKRPFDATTDVSMMQAILFEPFVPALTRRPDLPEAMQRILDKALAKDREQRYPDCRAFQADLERFVLSLGEPVGAYQIARLVAQVMEGVEAMPVAPTPAKGRVTAPVVARAPEAAPTPMPGRVGTAWEPLASRGSMAAPVVTASGNDMPSSRFDAATDPATPSAGSLLGEASASRPPKVQKGSVAGDAPAAGASRTRVRAAVILGAKLVGAAVGLSVLGVVSGMALVGLGDKSPVPVSASVPTVARSDDAPVRPLEPKAPPTVPEVRVAPVLPASPGVGSDTPAVVAEVKPATANPVETRPAEEAPSVPQTPRPSAAVKPVTASTGTPTVRRTATPARRDLPKGKVEFRVRPFGTVYLDGKSLGQTPFAAVEATEGSHQVRVVNKDLGKDVTRAFEVKAGQDNVFKLNLAAE</sequence>
<dbReference type="PROSITE" id="PS00109">
    <property type="entry name" value="PROTEIN_KINASE_TYR"/>
    <property type="match status" value="1"/>
</dbReference>
<dbReference type="RefSeq" id="WP_120600898.1">
    <property type="nucleotide sequence ID" value="NZ_JABFJX010000148.1"/>
</dbReference>
<keyword evidence="2" id="KW-0547">Nucleotide-binding</keyword>
<dbReference type="EMBL" id="RAWE01000005">
    <property type="protein sequence ID" value="RKH07258.1"/>
    <property type="molecule type" value="Genomic_DNA"/>
</dbReference>
<evidence type="ECO:0000256" key="5">
    <source>
        <dbReference type="SAM" id="MobiDB-lite"/>
    </source>
</evidence>
<dbReference type="PANTHER" id="PTHR43289:SF6">
    <property type="entry name" value="SERINE_THREONINE-PROTEIN KINASE NEKL-3"/>
    <property type="match status" value="1"/>
</dbReference>
<dbReference type="Pfam" id="PF08308">
    <property type="entry name" value="PEGA"/>
    <property type="match status" value="1"/>
</dbReference>
<dbReference type="Pfam" id="PF00069">
    <property type="entry name" value="Pkinase"/>
    <property type="match status" value="1"/>
</dbReference>
<dbReference type="InterPro" id="IPR008266">
    <property type="entry name" value="Tyr_kinase_AS"/>
</dbReference>
<dbReference type="InterPro" id="IPR000719">
    <property type="entry name" value="Prot_kinase_dom"/>
</dbReference>
<keyword evidence="4" id="KW-0067">ATP-binding</keyword>
<name>A0A3A8KGD4_9BACT</name>
<keyword evidence="8" id="KW-1185">Reference proteome</keyword>
<protein>
    <submittedName>
        <fullName evidence="7">Serine/threonine protein kinase</fullName>
    </submittedName>
</protein>
<dbReference type="GO" id="GO:0005524">
    <property type="term" value="F:ATP binding"/>
    <property type="evidence" value="ECO:0007669"/>
    <property type="project" value="UniProtKB-KW"/>
</dbReference>
<keyword evidence="1" id="KW-0808">Transferase</keyword>
<proteinExistence type="predicted"/>
<dbReference type="PANTHER" id="PTHR43289">
    <property type="entry name" value="MITOGEN-ACTIVATED PROTEIN KINASE KINASE KINASE 20-RELATED"/>
    <property type="match status" value="1"/>
</dbReference>
<feature type="region of interest" description="Disordered" evidence="5">
    <location>
        <begin position="360"/>
        <end position="408"/>
    </location>
</feature>
<comment type="caution">
    <text evidence="7">The sequence shown here is derived from an EMBL/GenBank/DDBJ whole genome shotgun (WGS) entry which is preliminary data.</text>
</comment>
<dbReference type="OrthoDB" id="9801841at2"/>
<feature type="domain" description="Protein kinase" evidence="6">
    <location>
        <begin position="6"/>
        <end position="282"/>
    </location>
</feature>
<dbReference type="CDD" id="cd14014">
    <property type="entry name" value="STKc_PknB_like"/>
    <property type="match status" value="1"/>
</dbReference>
<dbReference type="GO" id="GO:0004674">
    <property type="term" value="F:protein serine/threonine kinase activity"/>
    <property type="evidence" value="ECO:0007669"/>
    <property type="project" value="UniProtKB-KW"/>
</dbReference>
<organism evidence="7 8">
    <name type="scientific">Corallococcus carmarthensis</name>
    <dbReference type="NCBI Taxonomy" id="2316728"/>
    <lineage>
        <taxon>Bacteria</taxon>
        <taxon>Pseudomonadati</taxon>
        <taxon>Myxococcota</taxon>
        <taxon>Myxococcia</taxon>
        <taxon>Myxococcales</taxon>
        <taxon>Cystobacterineae</taxon>
        <taxon>Myxococcaceae</taxon>
        <taxon>Corallococcus</taxon>
    </lineage>
</organism>
<evidence type="ECO:0000256" key="4">
    <source>
        <dbReference type="ARBA" id="ARBA00022840"/>
    </source>
</evidence>
<feature type="region of interest" description="Disordered" evidence="5">
    <location>
        <begin position="509"/>
        <end position="556"/>
    </location>
</feature>
<dbReference type="PROSITE" id="PS50011">
    <property type="entry name" value="PROTEIN_KINASE_DOM"/>
    <property type="match status" value="1"/>
</dbReference>
<accession>A0A3A8KGD4</accession>
<evidence type="ECO:0000259" key="6">
    <source>
        <dbReference type="PROSITE" id="PS50011"/>
    </source>
</evidence>
<dbReference type="InterPro" id="IPR013229">
    <property type="entry name" value="PEGA"/>
</dbReference>
<reference evidence="8" key="1">
    <citation type="submission" date="2018-09" db="EMBL/GenBank/DDBJ databases">
        <authorList>
            <person name="Livingstone P.G."/>
            <person name="Whitworth D.E."/>
        </authorList>
    </citation>
    <scope>NUCLEOTIDE SEQUENCE [LARGE SCALE GENOMIC DNA]</scope>
    <source>
        <strain evidence="8">CA043D</strain>
    </source>
</reference>
<evidence type="ECO:0000256" key="2">
    <source>
        <dbReference type="ARBA" id="ARBA00022741"/>
    </source>
</evidence>
<keyword evidence="3 7" id="KW-0418">Kinase</keyword>
<gene>
    <name evidence="7" type="ORF">D7X32_02615</name>
</gene>
<feature type="compositionally biased region" description="Low complexity" evidence="5">
    <location>
        <begin position="379"/>
        <end position="390"/>
    </location>
</feature>
<dbReference type="Gene3D" id="3.30.200.20">
    <property type="entry name" value="Phosphorylase Kinase, domain 1"/>
    <property type="match status" value="1"/>
</dbReference>
<dbReference type="InterPro" id="IPR011009">
    <property type="entry name" value="Kinase-like_dom_sf"/>
</dbReference>
<dbReference type="Gene3D" id="1.10.510.10">
    <property type="entry name" value="Transferase(Phosphotransferase) domain 1"/>
    <property type="match status" value="1"/>
</dbReference>
<dbReference type="SUPFAM" id="SSF56112">
    <property type="entry name" value="Protein kinase-like (PK-like)"/>
    <property type="match status" value="1"/>
</dbReference>